<evidence type="ECO:0000313" key="11">
    <source>
        <dbReference type="EMBL" id="KGM12209.1"/>
    </source>
</evidence>
<accession>A0A0A0BYI5</accession>
<reference evidence="11 12" key="1">
    <citation type="submission" date="2013-08" db="EMBL/GenBank/DDBJ databases">
        <title>Genome sequencing of Cellulomonas carbonis T26.</title>
        <authorList>
            <person name="Chen F."/>
            <person name="Li Y."/>
            <person name="Wang G."/>
        </authorList>
    </citation>
    <scope>NUCLEOTIDE SEQUENCE [LARGE SCALE GENOMIC DNA]</scope>
    <source>
        <strain evidence="11 12">T26</strain>
    </source>
</reference>
<organism evidence="11 12">
    <name type="scientific">Cellulomonas carbonis T26</name>
    <dbReference type="NCBI Taxonomy" id="947969"/>
    <lineage>
        <taxon>Bacteria</taxon>
        <taxon>Bacillati</taxon>
        <taxon>Actinomycetota</taxon>
        <taxon>Actinomycetes</taxon>
        <taxon>Micrococcales</taxon>
        <taxon>Cellulomonadaceae</taxon>
        <taxon>Cellulomonas</taxon>
    </lineage>
</organism>
<evidence type="ECO:0000256" key="1">
    <source>
        <dbReference type="ARBA" id="ARBA00005189"/>
    </source>
</evidence>
<feature type="binding site" evidence="10">
    <location>
        <position position="92"/>
    </location>
    <ligand>
        <name>NAD(+)</name>
        <dbReference type="ChEBI" id="CHEBI:57540"/>
    </ligand>
</feature>
<dbReference type="SUPFAM" id="SSF51735">
    <property type="entry name" value="NAD(P)-binding Rossmann-fold domains"/>
    <property type="match status" value="1"/>
</dbReference>
<keyword evidence="8 10" id="KW-0520">NAD</keyword>
<keyword evidence="12" id="KW-1185">Reference proteome</keyword>
<gene>
    <name evidence="11" type="ORF">N868_00865</name>
</gene>
<feature type="binding site" evidence="10">
    <location>
        <begin position="64"/>
        <end position="65"/>
    </location>
    <ligand>
        <name>NAD(+)</name>
        <dbReference type="ChEBI" id="CHEBI:57540"/>
    </ligand>
</feature>
<keyword evidence="5 8" id="KW-0560">Oxidoreductase</keyword>
<feature type="binding site" evidence="9">
    <location>
        <position position="95"/>
    </location>
    <ligand>
        <name>substrate</name>
    </ligand>
</feature>
<dbReference type="InterPro" id="IPR002347">
    <property type="entry name" value="SDR_fam"/>
</dbReference>
<name>A0A0A0BYI5_9CELL</name>
<dbReference type="OrthoDB" id="9803628at2"/>
<feature type="binding site" evidence="10">
    <location>
        <position position="161"/>
    </location>
    <ligand>
        <name>NAD(+)</name>
        <dbReference type="ChEBI" id="CHEBI:57540"/>
    </ligand>
</feature>
<evidence type="ECO:0000256" key="3">
    <source>
        <dbReference type="ARBA" id="ARBA00022516"/>
    </source>
</evidence>
<dbReference type="UniPathway" id="UPA00915"/>
<reference evidence="11 12" key="2">
    <citation type="journal article" date="2015" name="Stand. Genomic Sci.">
        <title>Draft genome sequence of Cellulomonas carbonis T26(T) and comparative analysis of six Cellulomonas genomes.</title>
        <authorList>
            <person name="Zhuang W."/>
            <person name="Zhang S."/>
            <person name="Xia X."/>
            <person name="Wang G."/>
        </authorList>
    </citation>
    <scope>NUCLEOTIDE SEQUENCE [LARGE SCALE GENOMIC DNA]</scope>
    <source>
        <strain evidence="11 12">T26</strain>
    </source>
</reference>
<evidence type="ECO:0000256" key="9">
    <source>
        <dbReference type="PIRSR" id="PIRSR000094-2"/>
    </source>
</evidence>
<keyword evidence="4" id="KW-0276">Fatty acid metabolism</keyword>
<comment type="similarity">
    <text evidence="2 8">Belongs to the short-chain dehydrogenases/reductases (SDR) family. FabI subfamily.</text>
</comment>
<dbReference type="PANTHER" id="PTHR43159">
    <property type="entry name" value="ENOYL-[ACYL-CARRIER-PROTEIN] REDUCTASE"/>
    <property type="match status" value="1"/>
</dbReference>
<dbReference type="RefSeq" id="WP_043602933.1">
    <property type="nucleotide sequence ID" value="NZ_AXCY01000007.1"/>
</dbReference>
<evidence type="ECO:0000256" key="6">
    <source>
        <dbReference type="ARBA" id="ARBA00023098"/>
    </source>
</evidence>
<feature type="binding site" evidence="10">
    <location>
        <position position="13"/>
    </location>
    <ligand>
        <name>NAD(+)</name>
        <dbReference type="ChEBI" id="CHEBI:57540"/>
    </ligand>
</feature>
<dbReference type="PIRSF" id="PIRSF000094">
    <property type="entry name" value="Enoyl-ACP_rdct"/>
    <property type="match status" value="1"/>
</dbReference>
<dbReference type="EC" id="1.3.1.9" evidence="8"/>
<sequence length="255" mass="26904">MGLLEGKKLLVTGVLVDSSIAFHVARLAQTEGAEVVLTSFGRQLRLTQAIAKRLPSPAPVVQLDVTDGDDLAALAERVGEHVDRLDGVVHSIGFAPQSVMGGNFLAGEWDDVATAVHVSAYSLKSLAVAAKPLMTRGSSLVGLTFDARYAWPVYDWMGVAKAAFEATSRYLARDLGPDGIRVNLVSAGPVRTTAAKSIPGFEAMEGGWPERAPLGWDASDPEPTARAVTALLSDWFPATTGEIVHVDGGFHAMGL</sequence>
<dbReference type="GO" id="GO:0004318">
    <property type="term" value="F:enoyl-[acyl-carrier-protein] reductase (NADH) activity"/>
    <property type="evidence" value="ECO:0007669"/>
    <property type="project" value="UniProtKB-EC"/>
</dbReference>
<dbReference type="CDD" id="cd05372">
    <property type="entry name" value="ENR_SDR"/>
    <property type="match status" value="1"/>
</dbReference>
<dbReference type="InterPro" id="IPR036291">
    <property type="entry name" value="NAD(P)-bd_dom_sf"/>
</dbReference>
<comment type="caution">
    <text evidence="11">The sequence shown here is derived from an EMBL/GenBank/DDBJ whole genome shotgun (WGS) entry which is preliminary data.</text>
</comment>
<comment type="pathway">
    <text evidence="1">Lipid metabolism.</text>
</comment>
<dbReference type="Pfam" id="PF13561">
    <property type="entry name" value="adh_short_C2"/>
    <property type="match status" value="1"/>
</dbReference>
<evidence type="ECO:0000256" key="4">
    <source>
        <dbReference type="ARBA" id="ARBA00022832"/>
    </source>
</evidence>
<dbReference type="GO" id="GO:0006633">
    <property type="term" value="P:fatty acid biosynthetic process"/>
    <property type="evidence" value="ECO:0007669"/>
    <property type="project" value="UniProtKB-KW"/>
</dbReference>
<dbReference type="EMBL" id="AXCY01000007">
    <property type="protein sequence ID" value="KGM12209.1"/>
    <property type="molecule type" value="Genomic_DNA"/>
</dbReference>
<dbReference type="PANTHER" id="PTHR43159:SF2">
    <property type="entry name" value="ENOYL-[ACYL-CARRIER-PROTEIN] REDUCTASE [NADH], CHLOROPLASTIC"/>
    <property type="match status" value="1"/>
</dbReference>
<keyword evidence="7 8" id="KW-0275">Fatty acid biosynthesis</keyword>
<comment type="catalytic activity">
    <reaction evidence="8">
        <text>a 2,3-saturated acyl-[ACP] + NAD(+) = a (2E)-enoyl-[ACP] + NADH + H(+)</text>
        <dbReference type="Rhea" id="RHEA:10240"/>
        <dbReference type="Rhea" id="RHEA-COMP:9925"/>
        <dbReference type="Rhea" id="RHEA-COMP:9926"/>
        <dbReference type="ChEBI" id="CHEBI:15378"/>
        <dbReference type="ChEBI" id="CHEBI:57540"/>
        <dbReference type="ChEBI" id="CHEBI:57945"/>
        <dbReference type="ChEBI" id="CHEBI:78784"/>
        <dbReference type="ChEBI" id="CHEBI:78785"/>
        <dbReference type="EC" id="1.3.1.9"/>
    </reaction>
</comment>
<dbReference type="Gene3D" id="3.40.50.720">
    <property type="entry name" value="NAD(P)-binding Rossmann-like Domain"/>
    <property type="match status" value="1"/>
</dbReference>
<keyword evidence="3 8" id="KW-0444">Lipid biosynthesis</keyword>
<feature type="binding site" evidence="10">
    <location>
        <begin position="190"/>
        <end position="194"/>
    </location>
    <ligand>
        <name>NAD(+)</name>
        <dbReference type="ChEBI" id="CHEBI:57540"/>
    </ligand>
</feature>
<evidence type="ECO:0000256" key="7">
    <source>
        <dbReference type="ARBA" id="ARBA00023160"/>
    </source>
</evidence>
<protein>
    <recommendedName>
        <fullName evidence="8">Enoyl-[acyl-carrier-protein] reductase [NADH]</fullName>
        <ecNumber evidence="8">1.3.1.9</ecNumber>
    </recommendedName>
</protein>
<evidence type="ECO:0000256" key="8">
    <source>
        <dbReference type="PIRNR" id="PIRNR000094"/>
    </source>
</evidence>
<feature type="binding site" evidence="10">
    <location>
        <begin position="19"/>
        <end position="20"/>
    </location>
    <ligand>
        <name>NAD(+)</name>
        <dbReference type="ChEBI" id="CHEBI:57540"/>
    </ligand>
</feature>
<dbReference type="AlphaFoldDB" id="A0A0A0BYI5"/>
<dbReference type="InterPro" id="IPR014358">
    <property type="entry name" value="Enoyl-ACP_Rdtase_NADH"/>
</dbReference>
<dbReference type="NCBIfam" id="NF005908">
    <property type="entry name" value="PRK07889.1"/>
    <property type="match status" value="1"/>
</dbReference>
<proteinExistence type="inferred from homology"/>
<dbReference type="Proteomes" id="UP000029839">
    <property type="component" value="Unassembled WGS sequence"/>
</dbReference>
<evidence type="ECO:0000256" key="10">
    <source>
        <dbReference type="PIRSR" id="PIRSR000094-3"/>
    </source>
</evidence>
<evidence type="ECO:0000256" key="2">
    <source>
        <dbReference type="ARBA" id="ARBA00009233"/>
    </source>
</evidence>
<keyword evidence="6" id="KW-0443">Lipid metabolism</keyword>
<evidence type="ECO:0000256" key="5">
    <source>
        <dbReference type="ARBA" id="ARBA00023002"/>
    </source>
</evidence>
<evidence type="ECO:0000313" key="12">
    <source>
        <dbReference type="Proteomes" id="UP000029839"/>
    </source>
</evidence>